<feature type="region of interest" description="Disordered" evidence="3">
    <location>
        <begin position="120"/>
        <end position="156"/>
    </location>
</feature>
<reference evidence="4 5" key="1">
    <citation type="submission" date="2017-06" db="EMBL/GenBank/DDBJ databases">
        <authorList>
            <person name="Kim H.J."/>
            <person name="Triplett B.A."/>
        </authorList>
    </citation>
    <scope>NUCLEOTIDE SEQUENCE [LARGE SCALE GENOMIC DNA]</scope>
    <source>
        <strain evidence="4 5">B29T1</strain>
    </source>
</reference>
<dbReference type="AlphaFoldDB" id="A0A212R8B6"/>
<feature type="chain" id="PRO_5011834607" evidence="2">
    <location>
        <begin position="39"/>
        <end position="518"/>
    </location>
</feature>
<gene>
    <name evidence="4" type="ORF">SAMN07250955_106184</name>
</gene>
<dbReference type="Proteomes" id="UP000197065">
    <property type="component" value="Unassembled WGS sequence"/>
</dbReference>
<feature type="compositionally biased region" description="Polar residues" evidence="3">
    <location>
        <begin position="120"/>
        <end position="137"/>
    </location>
</feature>
<dbReference type="NCBIfam" id="TIGR01845">
    <property type="entry name" value="outer_NodT"/>
    <property type="match status" value="1"/>
</dbReference>
<dbReference type="InterPro" id="IPR003423">
    <property type="entry name" value="OMP_efflux"/>
</dbReference>
<proteinExistence type="inferred from homology"/>
<feature type="compositionally biased region" description="Low complexity" evidence="3">
    <location>
        <begin position="138"/>
        <end position="156"/>
    </location>
</feature>
<evidence type="ECO:0000313" key="4">
    <source>
        <dbReference type="EMBL" id="SNB68397.1"/>
    </source>
</evidence>
<evidence type="ECO:0000256" key="3">
    <source>
        <dbReference type="SAM" id="MobiDB-lite"/>
    </source>
</evidence>
<dbReference type="OrthoDB" id="9783100at2"/>
<comment type="similarity">
    <text evidence="1 2">Belongs to the outer membrane factor (OMF) (TC 1.B.17) family.</text>
</comment>
<dbReference type="Gene3D" id="2.20.200.10">
    <property type="entry name" value="Outer membrane efflux proteins (OEP)"/>
    <property type="match status" value="1"/>
</dbReference>
<dbReference type="InterPro" id="IPR010131">
    <property type="entry name" value="MdtP/NodT-like"/>
</dbReference>
<evidence type="ECO:0000256" key="1">
    <source>
        <dbReference type="ARBA" id="ARBA00007613"/>
    </source>
</evidence>
<keyword evidence="2" id="KW-0732">Signal</keyword>
<evidence type="ECO:0000256" key="2">
    <source>
        <dbReference type="RuleBase" id="RU362097"/>
    </source>
</evidence>
<feature type="signal peptide" evidence="2">
    <location>
        <begin position="1"/>
        <end position="38"/>
    </location>
</feature>
<sequence length="518" mass="55183">MAPPNLQSCAMFWRPFHRAVLIRGSATVLMAAMVSACALNPNVPPADLDIPAAFKATPASAASAWPDAEWWRGFGSGELDGLIARGRASNQDIAAAVARVRQADAQIRVATQALLPSLDASGTATRTHQETRGTSSKLTSVDGTSLGSSSGGSNDSKSYEAVLDASYEIDFWGKNRAQRQSAEASAVATRFDQANVAIGIDASIANTYFAILVGQERLRIAHDNLQAAEDILKALQARREAGLATALDETQQESAVADLRVAIPPLEQAIEQNTNALAILVGEPPERLKVAGSDPASLQLPQILPGLPSELLARRPDVAYAEASLDAARFDVQALKAQMFPSIQLTGSAGYTSSALHELFDPVGRFWQLATGVTQPLFDLYGLEGQVAGERAVYEELLANYRAAVLASFQDVDDALIAVQKSKEQEILQQRSVEAAQRAYDISLARLGEGIVDLQTTLSTEQTLFSARDSLAQVRLDRLQAIVTLYQALGGGWSRPGDPIQTPAQAQLVSVSRAGGRP</sequence>
<dbReference type="GO" id="GO:0005886">
    <property type="term" value="C:plasma membrane"/>
    <property type="evidence" value="ECO:0007669"/>
    <property type="project" value="UniProtKB-SubCell"/>
</dbReference>
<keyword evidence="2" id="KW-1134">Transmembrane beta strand</keyword>
<organism evidence="4 5">
    <name type="scientific">Arboricoccus pini</name>
    <dbReference type="NCBI Taxonomy" id="1963835"/>
    <lineage>
        <taxon>Bacteria</taxon>
        <taxon>Pseudomonadati</taxon>
        <taxon>Pseudomonadota</taxon>
        <taxon>Alphaproteobacteria</taxon>
        <taxon>Geminicoccales</taxon>
        <taxon>Geminicoccaceae</taxon>
        <taxon>Arboricoccus</taxon>
    </lineage>
</organism>
<dbReference type="GO" id="GO:0015562">
    <property type="term" value="F:efflux transmembrane transporter activity"/>
    <property type="evidence" value="ECO:0007669"/>
    <property type="project" value="InterPro"/>
</dbReference>
<evidence type="ECO:0000313" key="5">
    <source>
        <dbReference type="Proteomes" id="UP000197065"/>
    </source>
</evidence>
<dbReference type="PANTHER" id="PTHR30203:SF33">
    <property type="entry name" value="BLR4455 PROTEIN"/>
    <property type="match status" value="1"/>
</dbReference>
<accession>A0A212R8B6</accession>
<keyword evidence="2" id="KW-0812">Transmembrane</keyword>
<dbReference type="PANTHER" id="PTHR30203">
    <property type="entry name" value="OUTER MEMBRANE CATION EFFLUX PROTEIN"/>
    <property type="match status" value="1"/>
</dbReference>
<comment type="subcellular location">
    <subcellularLocation>
        <location evidence="2">Cell membrane</location>
        <topology evidence="2">Lipid-anchor</topology>
    </subcellularLocation>
</comment>
<dbReference type="SUPFAM" id="SSF56954">
    <property type="entry name" value="Outer membrane efflux proteins (OEP)"/>
    <property type="match status" value="1"/>
</dbReference>
<keyword evidence="2 4" id="KW-0449">Lipoprotein</keyword>
<keyword evidence="2" id="KW-0472">Membrane</keyword>
<dbReference type="Gene3D" id="1.20.1600.10">
    <property type="entry name" value="Outer membrane efflux proteins (OEP)"/>
    <property type="match status" value="1"/>
</dbReference>
<keyword evidence="2" id="KW-0564">Palmitate</keyword>
<dbReference type="Pfam" id="PF02321">
    <property type="entry name" value="OEP"/>
    <property type="match status" value="2"/>
</dbReference>
<keyword evidence="5" id="KW-1185">Reference proteome</keyword>
<name>A0A212R8B6_9PROT</name>
<protein>
    <submittedName>
        <fullName evidence="4">Efflux transporter, outer membrane factor (OMF) lipoprotein, NodT family</fullName>
    </submittedName>
</protein>
<dbReference type="EMBL" id="FYEH01000006">
    <property type="protein sequence ID" value="SNB68397.1"/>
    <property type="molecule type" value="Genomic_DNA"/>
</dbReference>